<gene>
    <name evidence="1" type="primary">Acey_s0008.g212</name>
    <name evidence="1" type="ORF">Y032_0008g212</name>
</gene>
<sequence length="92" mass="10388">MRFTEEVTIYGVRRHSKFYPITSNFPAPAIVNSNRSWTRGKTAAMVVWLSAAPLEAAGNHDVSDVFHRYDRLEFTVCESLPLRGANDAKMVD</sequence>
<comment type="caution">
    <text evidence="1">The sequence shown here is derived from an EMBL/GenBank/DDBJ whole genome shotgun (WGS) entry which is preliminary data.</text>
</comment>
<dbReference type="Proteomes" id="UP000024635">
    <property type="component" value="Unassembled WGS sequence"/>
</dbReference>
<keyword evidence="2" id="KW-1185">Reference proteome</keyword>
<dbReference type="EMBL" id="JARK01001344">
    <property type="protein sequence ID" value="EYC27842.1"/>
    <property type="molecule type" value="Genomic_DNA"/>
</dbReference>
<dbReference type="AlphaFoldDB" id="A0A016VLD2"/>
<evidence type="ECO:0000313" key="2">
    <source>
        <dbReference type="Proteomes" id="UP000024635"/>
    </source>
</evidence>
<protein>
    <submittedName>
        <fullName evidence="1">Uncharacterized protein</fullName>
    </submittedName>
</protein>
<name>A0A016VLD2_9BILA</name>
<organism evidence="1 2">
    <name type="scientific">Ancylostoma ceylanicum</name>
    <dbReference type="NCBI Taxonomy" id="53326"/>
    <lineage>
        <taxon>Eukaryota</taxon>
        <taxon>Metazoa</taxon>
        <taxon>Ecdysozoa</taxon>
        <taxon>Nematoda</taxon>
        <taxon>Chromadorea</taxon>
        <taxon>Rhabditida</taxon>
        <taxon>Rhabditina</taxon>
        <taxon>Rhabditomorpha</taxon>
        <taxon>Strongyloidea</taxon>
        <taxon>Ancylostomatidae</taxon>
        <taxon>Ancylostomatinae</taxon>
        <taxon>Ancylostoma</taxon>
    </lineage>
</organism>
<evidence type="ECO:0000313" key="1">
    <source>
        <dbReference type="EMBL" id="EYC27842.1"/>
    </source>
</evidence>
<accession>A0A016VLD2</accession>
<reference evidence="2" key="1">
    <citation type="journal article" date="2015" name="Nat. Genet.">
        <title>The genome and transcriptome of the zoonotic hookworm Ancylostoma ceylanicum identify infection-specific gene families.</title>
        <authorList>
            <person name="Schwarz E.M."/>
            <person name="Hu Y."/>
            <person name="Antoshechkin I."/>
            <person name="Miller M.M."/>
            <person name="Sternberg P.W."/>
            <person name="Aroian R.V."/>
        </authorList>
    </citation>
    <scope>NUCLEOTIDE SEQUENCE</scope>
    <source>
        <strain evidence="2">HY135</strain>
    </source>
</reference>
<proteinExistence type="predicted"/>